<organism evidence="6 7">
    <name type="scientific">Paenibacillus hemerocallicola</name>
    <dbReference type="NCBI Taxonomy" id="1172614"/>
    <lineage>
        <taxon>Bacteria</taxon>
        <taxon>Bacillati</taxon>
        <taxon>Bacillota</taxon>
        <taxon>Bacilli</taxon>
        <taxon>Bacillales</taxon>
        <taxon>Paenibacillaceae</taxon>
        <taxon>Paenibacillus</taxon>
    </lineage>
</organism>
<evidence type="ECO:0000256" key="1">
    <source>
        <dbReference type="ARBA" id="ARBA00004141"/>
    </source>
</evidence>
<evidence type="ECO:0000256" key="2">
    <source>
        <dbReference type="ARBA" id="ARBA00022692"/>
    </source>
</evidence>
<gene>
    <name evidence="6" type="ORF">FE784_10960</name>
</gene>
<dbReference type="AlphaFoldDB" id="A0A5C4TCJ2"/>
<comment type="subcellular location">
    <subcellularLocation>
        <location evidence="1">Membrane</location>
        <topology evidence="1">Multi-pass membrane protein</topology>
    </subcellularLocation>
</comment>
<dbReference type="GO" id="GO:0016020">
    <property type="term" value="C:membrane"/>
    <property type="evidence" value="ECO:0007669"/>
    <property type="project" value="UniProtKB-SubCell"/>
</dbReference>
<feature type="transmembrane region" description="Helical" evidence="5">
    <location>
        <begin position="98"/>
        <end position="115"/>
    </location>
</feature>
<keyword evidence="3 5" id="KW-1133">Transmembrane helix</keyword>
<dbReference type="RefSeq" id="WP_139602241.1">
    <property type="nucleotide sequence ID" value="NZ_VDCQ01000012.1"/>
</dbReference>
<evidence type="ECO:0000256" key="4">
    <source>
        <dbReference type="ARBA" id="ARBA00023136"/>
    </source>
</evidence>
<dbReference type="InterPro" id="IPR016944">
    <property type="entry name" value="UCP030066"/>
</dbReference>
<dbReference type="PIRSF" id="PIRSF030066">
    <property type="entry name" value="UCP030066"/>
    <property type="match status" value="1"/>
</dbReference>
<protein>
    <submittedName>
        <fullName evidence="6">DoxX family protein</fullName>
    </submittedName>
</protein>
<evidence type="ECO:0000256" key="3">
    <source>
        <dbReference type="ARBA" id="ARBA00022989"/>
    </source>
</evidence>
<keyword evidence="7" id="KW-1185">Reference proteome</keyword>
<feature type="transmembrane region" description="Helical" evidence="5">
    <location>
        <begin position="7"/>
        <end position="25"/>
    </location>
</feature>
<evidence type="ECO:0000313" key="7">
    <source>
        <dbReference type="Proteomes" id="UP000307943"/>
    </source>
</evidence>
<evidence type="ECO:0000256" key="5">
    <source>
        <dbReference type="SAM" id="Phobius"/>
    </source>
</evidence>
<dbReference type="Proteomes" id="UP000307943">
    <property type="component" value="Unassembled WGS sequence"/>
</dbReference>
<feature type="transmembrane region" description="Helical" evidence="5">
    <location>
        <begin position="72"/>
        <end position="92"/>
    </location>
</feature>
<dbReference type="EMBL" id="VDCQ01000012">
    <property type="protein sequence ID" value="TNJ66189.1"/>
    <property type="molecule type" value="Genomic_DNA"/>
</dbReference>
<feature type="transmembrane region" description="Helical" evidence="5">
    <location>
        <begin position="45"/>
        <end position="65"/>
    </location>
</feature>
<reference evidence="6 7" key="1">
    <citation type="submission" date="2019-05" db="EMBL/GenBank/DDBJ databases">
        <title>We sequenced the genome of Paenibacillus hemerocallicola KCTC 33185 for further insight into its adaptation and study the phylogeny of Paenibacillus.</title>
        <authorList>
            <person name="Narsing Rao M.P."/>
        </authorList>
    </citation>
    <scope>NUCLEOTIDE SEQUENCE [LARGE SCALE GENOMIC DNA]</scope>
    <source>
        <strain evidence="6 7">KCTC 33185</strain>
    </source>
</reference>
<proteinExistence type="predicted"/>
<sequence length="139" mass="15387">MKKINVLYWSFTGLLSALMVLGSIPDIILVPDAVALFEHLGYPTYLLPFLGIAKLLGIVAILVPGFPRIKEWAYAGLFFDLLGAMYSSIAVGDPASQWLLFLIGFVLIGGSYTFYHKKRKIVAELSHETTQRQSVLPNV</sequence>
<dbReference type="OrthoDB" id="7960583at2"/>
<dbReference type="Pfam" id="PF13564">
    <property type="entry name" value="DoxX_2"/>
    <property type="match status" value="1"/>
</dbReference>
<evidence type="ECO:0000313" key="6">
    <source>
        <dbReference type="EMBL" id="TNJ66189.1"/>
    </source>
</evidence>
<name>A0A5C4TCJ2_9BACL</name>
<accession>A0A5C4TCJ2</accession>
<keyword evidence="2 5" id="KW-0812">Transmembrane</keyword>
<comment type="caution">
    <text evidence="6">The sequence shown here is derived from an EMBL/GenBank/DDBJ whole genome shotgun (WGS) entry which is preliminary data.</text>
</comment>
<keyword evidence="4 5" id="KW-0472">Membrane</keyword>
<dbReference type="InterPro" id="IPR032808">
    <property type="entry name" value="DoxX"/>
</dbReference>